<evidence type="ECO:0000256" key="15">
    <source>
        <dbReference type="SAM" id="Phobius"/>
    </source>
</evidence>
<keyword evidence="5" id="KW-0808">Transferase</keyword>
<evidence type="ECO:0000256" key="7">
    <source>
        <dbReference type="ARBA" id="ARBA00022723"/>
    </source>
</evidence>
<evidence type="ECO:0000256" key="11">
    <source>
        <dbReference type="ARBA" id="ARBA00022989"/>
    </source>
</evidence>
<evidence type="ECO:0000256" key="5">
    <source>
        <dbReference type="ARBA" id="ARBA00022679"/>
    </source>
</evidence>
<dbReference type="EC" id="2.3.2.27" evidence="4"/>
<evidence type="ECO:0000256" key="10">
    <source>
        <dbReference type="ARBA" id="ARBA00022833"/>
    </source>
</evidence>
<keyword evidence="10" id="KW-0862">Zinc</keyword>
<keyword evidence="6 15" id="KW-0812">Transmembrane</keyword>
<evidence type="ECO:0000313" key="18">
    <source>
        <dbReference type="Proteomes" id="UP001314170"/>
    </source>
</evidence>
<dbReference type="Proteomes" id="UP001314170">
    <property type="component" value="Unassembled WGS sequence"/>
</dbReference>
<organism evidence="17 18">
    <name type="scientific">Dovyalis caffra</name>
    <dbReference type="NCBI Taxonomy" id="77055"/>
    <lineage>
        <taxon>Eukaryota</taxon>
        <taxon>Viridiplantae</taxon>
        <taxon>Streptophyta</taxon>
        <taxon>Embryophyta</taxon>
        <taxon>Tracheophyta</taxon>
        <taxon>Spermatophyta</taxon>
        <taxon>Magnoliopsida</taxon>
        <taxon>eudicotyledons</taxon>
        <taxon>Gunneridae</taxon>
        <taxon>Pentapetalae</taxon>
        <taxon>rosids</taxon>
        <taxon>fabids</taxon>
        <taxon>Malpighiales</taxon>
        <taxon>Salicaceae</taxon>
        <taxon>Flacourtieae</taxon>
        <taxon>Dovyalis</taxon>
    </lineage>
</organism>
<dbReference type="GO" id="GO:0016020">
    <property type="term" value="C:membrane"/>
    <property type="evidence" value="ECO:0007669"/>
    <property type="project" value="UniProtKB-SubCell"/>
</dbReference>
<protein>
    <recommendedName>
        <fullName evidence="4">RING-type E3 ubiquitin transferase</fullName>
        <ecNumber evidence="4">2.3.2.27</ecNumber>
    </recommendedName>
</protein>
<evidence type="ECO:0000259" key="16">
    <source>
        <dbReference type="PROSITE" id="PS50089"/>
    </source>
</evidence>
<dbReference type="FunFam" id="3.30.40.10:FF:000187">
    <property type="entry name" value="E3 ubiquitin-protein ligase ATL6"/>
    <property type="match status" value="1"/>
</dbReference>
<comment type="catalytic activity">
    <reaction evidence="1">
        <text>S-ubiquitinyl-[E2 ubiquitin-conjugating enzyme]-L-cysteine + [acceptor protein]-L-lysine = [E2 ubiquitin-conjugating enzyme]-L-cysteine + N(6)-ubiquitinyl-[acceptor protein]-L-lysine.</text>
        <dbReference type="EC" id="2.3.2.27"/>
    </reaction>
</comment>
<evidence type="ECO:0000256" key="13">
    <source>
        <dbReference type="ARBA" id="ARBA00024209"/>
    </source>
</evidence>
<accession>A0AAV1QVR3</accession>
<evidence type="ECO:0000256" key="3">
    <source>
        <dbReference type="ARBA" id="ARBA00004906"/>
    </source>
</evidence>
<keyword evidence="12 15" id="KW-0472">Membrane</keyword>
<evidence type="ECO:0000313" key="17">
    <source>
        <dbReference type="EMBL" id="CAK7325178.1"/>
    </source>
</evidence>
<feature type="domain" description="RING-type" evidence="16">
    <location>
        <begin position="97"/>
        <end position="139"/>
    </location>
</feature>
<keyword evidence="8 14" id="KW-0863">Zinc-finger</keyword>
<name>A0AAV1QVR3_9ROSI</name>
<dbReference type="GO" id="GO:0061630">
    <property type="term" value="F:ubiquitin protein ligase activity"/>
    <property type="evidence" value="ECO:0007669"/>
    <property type="project" value="UniProtKB-EC"/>
</dbReference>
<dbReference type="CDD" id="cd16454">
    <property type="entry name" value="RING-H2_PA-TM-RING"/>
    <property type="match status" value="1"/>
</dbReference>
<comment type="similarity">
    <text evidence="13">Belongs to the RING-type zinc finger family. ATL subfamily.</text>
</comment>
<feature type="transmembrane region" description="Helical" evidence="15">
    <location>
        <begin position="20"/>
        <end position="41"/>
    </location>
</feature>
<dbReference type="InterPro" id="IPR001841">
    <property type="entry name" value="Znf_RING"/>
</dbReference>
<reference evidence="17 18" key="1">
    <citation type="submission" date="2024-01" db="EMBL/GenBank/DDBJ databases">
        <authorList>
            <person name="Waweru B."/>
        </authorList>
    </citation>
    <scope>NUCLEOTIDE SEQUENCE [LARGE SCALE GENOMIC DNA]</scope>
</reference>
<keyword evidence="7" id="KW-0479">Metal-binding</keyword>
<evidence type="ECO:0000256" key="9">
    <source>
        <dbReference type="ARBA" id="ARBA00022786"/>
    </source>
</evidence>
<comment type="pathway">
    <text evidence="3">Protein modification; protein ubiquitination.</text>
</comment>
<evidence type="ECO:0000256" key="6">
    <source>
        <dbReference type="ARBA" id="ARBA00022692"/>
    </source>
</evidence>
<evidence type="ECO:0000256" key="2">
    <source>
        <dbReference type="ARBA" id="ARBA00004167"/>
    </source>
</evidence>
<dbReference type="EMBL" id="CAWUPB010000850">
    <property type="protein sequence ID" value="CAK7325178.1"/>
    <property type="molecule type" value="Genomic_DNA"/>
</dbReference>
<evidence type="ECO:0000256" key="12">
    <source>
        <dbReference type="ARBA" id="ARBA00023136"/>
    </source>
</evidence>
<evidence type="ECO:0000256" key="8">
    <source>
        <dbReference type="ARBA" id="ARBA00022771"/>
    </source>
</evidence>
<dbReference type="Pfam" id="PF13639">
    <property type="entry name" value="zf-RING_2"/>
    <property type="match status" value="1"/>
</dbReference>
<dbReference type="InterPro" id="IPR013083">
    <property type="entry name" value="Znf_RING/FYVE/PHD"/>
</dbReference>
<keyword evidence="11 15" id="KW-1133">Transmembrane helix</keyword>
<sequence>MNSSSPVDSSAKSFDGFTLTFGISIGVLSVIAIAIVVYFLCTRKPMPSHHDGSSSDEDSVTIAIGLDEATLDNYPKLLYSEAKGKLEKGDDSIASCCSICLANYKDSDLLRLLPECHHLFHPQCIDPWLKLHANCPLCRTSPVRSLSNVNETASGPPRQVFYDTCEFDRIDKWTLTLVFDEVLESSRISILARVLATRSINLMRL</sequence>
<evidence type="ECO:0000256" key="14">
    <source>
        <dbReference type="PROSITE-ProRule" id="PRU00175"/>
    </source>
</evidence>
<comment type="subcellular location">
    <subcellularLocation>
        <location evidence="2">Membrane</location>
        <topology evidence="2">Single-pass membrane protein</topology>
    </subcellularLocation>
</comment>
<dbReference type="AlphaFoldDB" id="A0AAV1QVR3"/>
<evidence type="ECO:0000256" key="1">
    <source>
        <dbReference type="ARBA" id="ARBA00000900"/>
    </source>
</evidence>
<dbReference type="SUPFAM" id="SSF57850">
    <property type="entry name" value="RING/U-box"/>
    <property type="match status" value="1"/>
</dbReference>
<dbReference type="InterPro" id="IPR045899">
    <property type="entry name" value="ATL71-like"/>
</dbReference>
<dbReference type="PANTHER" id="PTHR46719:SF18">
    <property type="entry name" value="FINGER PROTEIN ATL2I, PUTATIVE-RELATED"/>
    <property type="match status" value="1"/>
</dbReference>
<dbReference type="GO" id="GO:0008270">
    <property type="term" value="F:zinc ion binding"/>
    <property type="evidence" value="ECO:0007669"/>
    <property type="project" value="UniProtKB-KW"/>
</dbReference>
<keyword evidence="18" id="KW-1185">Reference proteome</keyword>
<comment type="caution">
    <text evidence="17">The sequence shown here is derived from an EMBL/GenBank/DDBJ whole genome shotgun (WGS) entry which is preliminary data.</text>
</comment>
<gene>
    <name evidence="17" type="ORF">DCAF_LOCUS2850</name>
</gene>
<proteinExistence type="inferred from homology"/>
<dbReference type="PANTHER" id="PTHR46719">
    <property type="entry name" value="TRANSCRIPTION FACTOR C2H2 FAMILY-RELATED"/>
    <property type="match status" value="1"/>
</dbReference>
<keyword evidence="9" id="KW-0833">Ubl conjugation pathway</keyword>
<dbReference type="PROSITE" id="PS50089">
    <property type="entry name" value="ZF_RING_2"/>
    <property type="match status" value="1"/>
</dbReference>
<evidence type="ECO:0000256" key="4">
    <source>
        <dbReference type="ARBA" id="ARBA00012483"/>
    </source>
</evidence>
<dbReference type="SMART" id="SM00184">
    <property type="entry name" value="RING"/>
    <property type="match status" value="1"/>
</dbReference>
<dbReference type="Gene3D" id="3.30.40.10">
    <property type="entry name" value="Zinc/RING finger domain, C3HC4 (zinc finger)"/>
    <property type="match status" value="1"/>
</dbReference>